<feature type="domain" description="SseB protein N-terminal" evidence="1">
    <location>
        <begin position="45"/>
        <end position="167"/>
    </location>
</feature>
<proteinExistence type="predicted"/>
<comment type="caution">
    <text evidence="2">The sequence shown here is derived from an EMBL/GenBank/DDBJ whole genome shotgun (WGS) entry which is preliminary data.</text>
</comment>
<dbReference type="InterPro" id="IPR009839">
    <property type="entry name" value="SseB_N"/>
</dbReference>
<name>A0A839QSP9_9MICO</name>
<evidence type="ECO:0000259" key="1">
    <source>
        <dbReference type="Pfam" id="PF07179"/>
    </source>
</evidence>
<evidence type="ECO:0000313" key="2">
    <source>
        <dbReference type="EMBL" id="MBB3021859.1"/>
    </source>
</evidence>
<dbReference type="Pfam" id="PF07179">
    <property type="entry name" value="SseB"/>
    <property type="match status" value="1"/>
</dbReference>
<dbReference type="Proteomes" id="UP000568050">
    <property type="component" value="Unassembled WGS sequence"/>
</dbReference>
<dbReference type="AlphaFoldDB" id="A0A839QSP9"/>
<organism evidence="2 3">
    <name type="scientific">Helcobacillus massiliensis</name>
    <dbReference type="NCBI Taxonomy" id="521392"/>
    <lineage>
        <taxon>Bacteria</taxon>
        <taxon>Bacillati</taxon>
        <taxon>Actinomycetota</taxon>
        <taxon>Actinomycetes</taxon>
        <taxon>Micrococcales</taxon>
        <taxon>Dermabacteraceae</taxon>
        <taxon>Helcobacillus</taxon>
    </lineage>
</organism>
<protein>
    <recommendedName>
        <fullName evidence="1">SseB protein N-terminal domain-containing protein</fullName>
    </recommendedName>
</protein>
<dbReference type="EMBL" id="JACHWP010000001">
    <property type="protein sequence ID" value="MBB3021859.1"/>
    <property type="molecule type" value="Genomic_DNA"/>
</dbReference>
<gene>
    <name evidence="2" type="ORF">FHX50_000107</name>
</gene>
<dbReference type="RefSeq" id="WP_239375547.1">
    <property type="nucleotide sequence ID" value="NZ_CBCSFZ010000024.1"/>
</dbReference>
<sequence length="256" mass="27453">MRRTLPAHFTQKSHLTDTAGVPWKGRDYTVSPFPTDTGGQDPRIAAALAAVDAGEDPHHEALVAALRGQRVMVPITAIATDTEVTADGLVADNASDMAVVKIQAGTDIALPIFTGTEQLTAWRPEARPVPMVIEQAAQAAVAEGCTMLIVDMGRPRPVVLTRSALWALGQDRPWTPPHADDAVISEMRGALLGTVPHLRDVHLRPHPEREVDVVLVLEPGLRREDLQAILGGIQQILASSQLIAERVTSLKLTVTG</sequence>
<accession>A0A839QSP9</accession>
<keyword evidence="3" id="KW-1185">Reference proteome</keyword>
<reference evidence="2 3" key="1">
    <citation type="submission" date="2020-08" db="EMBL/GenBank/DDBJ databases">
        <title>Sequencing the genomes of 1000 actinobacteria strains.</title>
        <authorList>
            <person name="Klenk H.-P."/>
        </authorList>
    </citation>
    <scope>NUCLEOTIDE SEQUENCE [LARGE SCALE GENOMIC DNA]</scope>
    <source>
        <strain evidence="2 3">DSM 23040</strain>
    </source>
</reference>
<evidence type="ECO:0000313" key="3">
    <source>
        <dbReference type="Proteomes" id="UP000568050"/>
    </source>
</evidence>